<dbReference type="Pfam" id="PF07596">
    <property type="entry name" value="SBP_bac_10"/>
    <property type="match status" value="1"/>
</dbReference>
<keyword evidence="1" id="KW-0472">Membrane</keyword>
<evidence type="ECO:0000313" key="4">
    <source>
        <dbReference type="Proteomes" id="UP000536179"/>
    </source>
</evidence>
<evidence type="ECO:0000256" key="1">
    <source>
        <dbReference type="SAM" id="Phobius"/>
    </source>
</evidence>
<dbReference type="EMBL" id="JACHXU010000006">
    <property type="protein sequence ID" value="MBB3206517.1"/>
    <property type="molecule type" value="Genomic_DNA"/>
</dbReference>
<proteinExistence type="predicted"/>
<dbReference type="InterPro" id="IPR011453">
    <property type="entry name" value="DUF1559"/>
</dbReference>
<reference evidence="3 4" key="1">
    <citation type="submission" date="2020-08" db="EMBL/GenBank/DDBJ databases">
        <title>Genomic Encyclopedia of Type Strains, Phase III (KMG-III): the genomes of soil and plant-associated and newly described type strains.</title>
        <authorList>
            <person name="Whitman W."/>
        </authorList>
    </citation>
    <scope>NUCLEOTIDE SEQUENCE [LARGE SCALE GENOMIC DNA]</scope>
    <source>
        <strain evidence="3 4">CECT 8075</strain>
    </source>
</reference>
<protein>
    <recommendedName>
        <fullName evidence="2">DUF1559 domain-containing protein</fullName>
    </recommendedName>
</protein>
<organism evidence="3 4">
    <name type="scientific">Aporhodopirellula rubra</name>
    <dbReference type="NCBI Taxonomy" id="980271"/>
    <lineage>
        <taxon>Bacteria</taxon>
        <taxon>Pseudomonadati</taxon>
        <taxon>Planctomycetota</taxon>
        <taxon>Planctomycetia</taxon>
        <taxon>Pirellulales</taxon>
        <taxon>Pirellulaceae</taxon>
        <taxon>Aporhodopirellula</taxon>
    </lineage>
</organism>
<keyword evidence="4" id="KW-1185">Reference proteome</keyword>
<dbReference type="PANTHER" id="PTHR30093:SF2">
    <property type="entry name" value="TYPE II SECRETION SYSTEM PROTEIN H"/>
    <property type="match status" value="1"/>
</dbReference>
<gene>
    <name evidence="3" type="ORF">FHS27_002326</name>
</gene>
<name>A0A7W5DYH2_9BACT</name>
<comment type="caution">
    <text evidence="3">The sequence shown here is derived from an EMBL/GenBank/DDBJ whole genome shotgun (WGS) entry which is preliminary data.</text>
</comment>
<dbReference type="PANTHER" id="PTHR30093">
    <property type="entry name" value="GENERAL SECRETION PATHWAY PROTEIN G"/>
    <property type="match status" value="1"/>
</dbReference>
<dbReference type="Proteomes" id="UP000536179">
    <property type="component" value="Unassembled WGS sequence"/>
</dbReference>
<keyword evidence="1" id="KW-1133">Transmembrane helix</keyword>
<feature type="transmembrane region" description="Helical" evidence="1">
    <location>
        <begin position="63"/>
        <end position="84"/>
    </location>
</feature>
<dbReference type="AlphaFoldDB" id="A0A7W5DYH2"/>
<sequence length="304" mass="32458">MNRMPYLFTCPHCHTRTEVEDEFSGQSGECVVCGREITLPNFAPGAVARPSGGVRIGKRRRSAAWVAAAVVMLLLVGASIIAVARVGGSTAQKLRQGRERIASIKNLETIAQALNAYAADHGAYPPPAIKSRTGKPLLSWRVMILPYLGEEELYDQFNLNAAWDSDQNQMITYQAMPSVYRHPNSQPWATDTAYHLVTGAGTLFPKTGPLGPKQVVDGATKTILLVESQGSSSWTEPIDLDIVASGGRINSVTGNDFGGVTEGGVCVVTVDGRGHFLPESTAAMTVNALVTPRGGEPLPDDVLD</sequence>
<evidence type="ECO:0000313" key="3">
    <source>
        <dbReference type="EMBL" id="MBB3206517.1"/>
    </source>
</evidence>
<keyword evidence="1" id="KW-0812">Transmembrane</keyword>
<evidence type="ECO:0000259" key="2">
    <source>
        <dbReference type="Pfam" id="PF07596"/>
    </source>
</evidence>
<accession>A0A7W5DYH2</accession>
<feature type="domain" description="DUF1559" evidence="2">
    <location>
        <begin position="98"/>
        <end position="236"/>
    </location>
</feature>